<dbReference type="RefSeq" id="XP_025406541.1">
    <property type="nucleotide sequence ID" value="XM_025550756.1"/>
</dbReference>
<dbReference type="Proteomes" id="UP000694846">
    <property type="component" value="Unplaced"/>
</dbReference>
<gene>
    <name evidence="2" type="primary">LOC112680603</name>
</gene>
<evidence type="ECO:0000313" key="2">
    <source>
        <dbReference type="RefSeq" id="XP_025406541.1"/>
    </source>
</evidence>
<dbReference type="GeneID" id="112680603"/>
<evidence type="ECO:0000313" key="1">
    <source>
        <dbReference type="Proteomes" id="UP000694846"/>
    </source>
</evidence>
<organism evidence="1 2">
    <name type="scientific">Sipha flava</name>
    <name type="common">yellow sugarcane aphid</name>
    <dbReference type="NCBI Taxonomy" id="143950"/>
    <lineage>
        <taxon>Eukaryota</taxon>
        <taxon>Metazoa</taxon>
        <taxon>Ecdysozoa</taxon>
        <taxon>Arthropoda</taxon>
        <taxon>Hexapoda</taxon>
        <taxon>Insecta</taxon>
        <taxon>Pterygota</taxon>
        <taxon>Neoptera</taxon>
        <taxon>Paraneoptera</taxon>
        <taxon>Hemiptera</taxon>
        <taxon>Sternorrhyncha</taxon>
        <taxon>Aphidomorpha</taxon>
        <taxon>Aphidoidea</taxon>
        <taxon>Aphididae</taxon>
        <taxon>Sipha</taxon>
    </lineage>
</organism>
<dbReference type="PANTHER" id="PTHR45913:SF10">
    <property type="entry name" value="DUF4371 DOMAIN-CONTAINING PROTEIN"/>
    <property type="match status" value="1"/>
</dbReference>
<keyword evidence="1" id="KW-1185">Reference proteome</keyword>
<proteinExistence type="predicted"/>
<reference evidence="2" key="1">
    <citation type="submission" date="2025-08" db="UniProtKB">
        <authorList>
            <consortium name="RefSeq"/>
        </authorList>
    </citation>
    <scope>IDENTIFICATION</scope>
    <source>
        <tissue evidence="2">Whole body</tissue>
    </source>
</reference>
<sequence length="127" mass="14894">MTGIHKGAISILQIKINHEILTFHCIIHQQALCAQTFSAEIVEVMNLFKDFLEEIDSPYSDLLLHNKVRWLSRGNVLKRFASCLRDIKIFLNEKGINHPELEEDKWLQKFYFTVDITIKLNELNIKL</sequence>
<name>A0A8B8F7D6_9HEMI</name>
<accession>A0A8B8F7D6</accession>
<dbReference type="OrthoDB" id="6587763at2759"/>
<dbReference type="PANTHER" id="PTHR45913">
    <property type="entry name" value="EPM2A-INTERACTING PROTEIN 1"/>
    <property type="match status" value="1"/>
</dbReference>
<protein>
    <submittedName>
        <fullName evidence="2">General transcription factor II-I repeat domain-containing protein 2B-like</fullName>
    </submittedName>
</protein>
<dbReference type="AlphaFoldDB" id="A0A8B8F7D6"/>